<dbReference type="AlphaFoldDB" id="A0A212K2I3"/>
<protein>
    <submittedName>
        <fullName evidence="1">Uncharacterized protein</fullName>
    </submittedName>
</protein>
<sequence length="47" mass="5305">MGFAVFDISIGFISKLFIGGILLNESKLPEFRLYKQAFYAGYGLRVN</sequence>
<proteinExistence type="predicted"/>
<gene>
    <name evidence="1" type="ORF">KL86DYS1_31222</name>
</gene>
<dbReference type="EMBL" id="FLUM01000003">
    <property type="protein sequence ID" value="SBW05866.1"/>
    <property type="molecule type" value="Genomic_DNA"/>
</dbReference>
<evidence type="ECO:0000313" key="1">
    <source>
        <dbReference type="EMBL" id="SBW05866.1"/>
    </source>
</evidence>
<organism evidence="1">
    <name type="scientific">uncultured Dysgonomonas sp</name>
    <dbReference type="NCBI Taxonomy" id="206096"/>
    <lineage>
        <taxon>Bacteria</taxon>
        <taxon>Pseudomonadati</taxon>
        <taxon>Bacteroidota</taxon>
        <taxon>Bacteroidia</taxon>
        <taxon>Bacteroidales</taxon>
        <taxon>Dysgonomonadaceae</taxon>
        <taxon>Dysgonomonas</taxon>
        <taxon>environmental samples</taxon>
    </lineage>
</organism>
<name>A0A212K2I3_9BACT</name>
<accession>A0A212K2I3</accession>
<reference evidence="1" key="1">
    <citation type="submission" date="2016-04" db="EMBL/GenBank/DDBJ databases">
        <authorList>
            <person name="Evans L.H."/>
            <person name="Alamgir A."/>
            <person name="Owens N."/>
            <person name="Weber N.D."/>
            <person name="Virtaneva K."/>
            <person name="Barbian K."/>
            <person name="Babar A."/>
            <person name="Rosenke K."/>
        </authorList>
    </citation>
    <scope>NUCLEOTIDE SEQUENCE</scope>
    <source>
        <strain evidence="1">86-1</strain>
    </source>
</reference>